<dbReference type="SUPFAM" id="SSF51197">
    <property type="entry name" value="Clavaminate synthase-like"/>
    <property type="match status" value="1"/>
</dbReference>
<comment type="similarity">
    <text evidence="8">Belongs to the iron/ascorbate-dependent oxidoreductase family.</text>
</comment>
<evidence type="ECO:0000256" key="2">
    <source>
        <dbReference type="ARBA" id="ARBA00007879"/>
    </source>
</evidence>
<dbReference type="OrthoDB" id="412814at2759"/>
<evidence type="ECO:0000256" key="6">
    <source>
        <dbReference type="ARBA" id="ARBA00023004"/>
    </source>
</evidence>
<evidence type="ECO:0000256" key="5">
    <source>
        <dbReference type="ARBA" id="ARBA00023002"/>
    </source>
</evidence>
<feature type="domain" description="Fe2OG dioxygenase" evidence="9">
    <location>
        <begin position="93"/>
        <end position="218"/>
    </location>
</feature>
<evidence type="ECO:0000256" key="8">
    <source>
        <dbReference type="RuleBase" id="RU003682"/>
    </source>
</evidence>
<dbReference type="PANTHER" id="PTHR46030:SF1">
    <property type="entry name" value="ALPHA-KETOGLUTARATE-DEPENDENT DIOXYGENASE ALKB HOMOLOG 6"/>
    <property type="match status" value="1"/>
</dbReference>
<evidence type="ECO:0000256" key="7">
    <source>
        <dbReference type="ARBA" id="ARBA00023242"/>
    </source>
</evidence>
<dbReference type="EMBL" id="KB822711">
    <property type="protein sequence ID" value="ETN46506.1"/>
    <property type="molecule type" value="Genomic_DNA"/>
</dbReference>
<dbReference type="PANTHER" id="PTHR46030">
    <property type="entry name" value="ALPHA-KETOGLUTARATE-DEPENDENT DIOXYGENASE ALKB HOMOLOG 6"/>
    <property type="match status" value="1"/>
</dbReference>
<keyword evidence="6 8" id="KW-0408">Iron</keyword>
<dbReference type="Gene3D" id="2.60.120.590">
    <property type="entry name" value="Alpha-ketoglutarate-dependent dioxygenase AlkB-like"/>
    <property type="match status" value="1"/>
</dbReference>
<keyword evidence="11" id="KW-1185">Reference proteome</keyword>
<evidence type="ECO:0000259" key="9">
    <source>
        <dbReference type="PROSITE" id="PS51471"/>
    </source>
</evidence>
<dbReference type="GO" id="GO:0005634">
    <property type="term" value="C:nucleus"/>
    <property type="evidence" value="ECO:0007669"/>
    <property type="project" value="UniProtKB-SubCell"/>
</dbReference>
<dbReference type="InterPro" id="IPR005123">
    <property type="entry name" value="Oxoglu/Fe-dep_dioxygenase_dom"/>
</dbReference>
<dbReference type="STRING" id="1220924.W2SCQ9"/>
<reference evidence="10 11" key="1">
    <citation type="submission" date="2013-03" db="EMBL/GenBank/DDBJ databases">
        <title>The Genome Sequence of Phialophora europaea CBS 101466.</title>
        <authorList>
            <consortium name="The Broad Institute Genomics Platform"/>
            <person name="Cuomo C."/>
            <person name="de Hoog S."/>
            <person name="Gorbushina A."/>
            <person name="Walker B."/>
            <person name="Young S.K."/>
            <person name="Zeng Q."/>
            <person name="Gargeya S."/>
            <person name="Fitzgerald M."/>
            <person name="Haas B."/>
            <person name="Abouelleil A."/>
            <person name="Allen A.W."/>
            <person name="Alvarado L."/>
            <person name="Arachchi H.M."/>
            <person name="Berlin A.M."/>
            <person name="Chapman S.B."/>
            <person name="Gainer-Dewar J."/>
            <person name="Goldberg J."/>
            <person name="Griggs A."/>
            <person name="Gujja S."/>
            <person name="Hansen M."/>
            <person name="Howarth C."/>
            <person name="Imamovic A."/>
            <person name="Ireland A."/>
            <person name="Larimer J."/>
            <person name="McCowan C."/>
            <person name="Murphy C."/>
            <person name="Pearson M."/>
            <person name="Poon T.W."/>
            <person name="Priest M."/>
            <person name="Roberts A."/>
            <person name="Saif S."/>
            <person name="Shea T."/>
            <person name="Sisk P."/>
            <person name="Sykes S."/>
            <person name="Wortman J."/>
            <person name="Nusbaum C."/>
            <person name="Birren B."/>
        </authorList>
    </citation>
    <scope>NUCLEOTIDE SEQUENCE [LARGE SCALE GENOMIC DNA]</scope>
    <source>
        <strain evidence="10 11">CBS 101466</strain>
    </source>
</reference>
<keyword evidence="5 8" id="KW-0560">Oxidoreductase</keyword>
<evidence type="ECO:0000313" key="10">
    <source>
        <dbReference type="EMBL" id="ETN46506.1"/>
    </source>
</evidence>
<accession>W2SCQ9</accession>
<evidence type="ECO:0000313" key="11">
    <source>
        <dbReference type="Proteomes" id="UP000030752"/>
    </source>
</evidence>
<proteinExistence type="inferred from homology"/>
<comment type="similarity">
    <text evidence="2">Belongs to the alkB family.</text>
</comment>
<name>W2SCQ9_CYPE1</name>
<dbReference type="InterPro" id="IPR032862">
    <property type="entry name" value="ALKBH6"/>
</dbReference>
<keyword evidence="3 8" id="KW-0479">Metal-binding</keyword>
<evidence type="ECO:0000256" key="4">
    <source>
        <dbReference type="ARBA" id="ARBA00022964"/>
    </source>
</evidence>
<dbReference type="HOGENOM" id="CLU_059836_0_0_1"/>
<comment type="subcellular location">
    <subcellularLocation>
        <location evidence="1">Nucleus</location>
    </subcellularLocation>
</comment>
<dbReference type="RefSeq" id="XP_008711218.1">
    <property type="nucleotide sequence ID" value="XM_008712996.1"/>
</dbReference>
<keyword evidence="4" id="KW-0223">Dioxygenase</keyword>
<dbReference type="InterPro" id="IPR037151">
    <property type="entry name" value="AlkB-like_sf"/>
</dbReference>
<dbReference type="AlphaFoldDB" id="W2SCQ9"/>
<evidence type="ECO:0000256" key="3">
    <source>
        <dbReference type="ARBA" id="ARBA00022723"/>
    </source>
</evidence>
<keyword evidence="7" id="KW-0539">Nucleus</keyword>
<sequence>MERHRLQGLPEAGFYIPNFVSMEEEQYILAEIHRMPQAKWTTLTHRRLMSLPSTLAGPAKDTLLAAPLPKFLEQPIVSRYKALGIFDQSPHQCPNHVLVNEYRPGEGIMPHTDGPAYHTITATVSLGSHTVLDIYKKTDDGEREKSPTWRVLQEPRSLLITTAGMYKDTLHGISEVTIDNSLDSNRIANWSLLGDVTPFSSGAAERKTRVSLTYRDVLKTAKIGGALKFMNRR</sequence>
<evidence type="ECO:0000256" key="1">
    <source>
        <dbReference type="ARBA" id="ARBA00004123"/>
    </source>
</evidence>
<dbReference type="VEuPathDB" id="FungiDB:HMPREF1541_00691"/>
<dbReference type="GO" id="GO:0046872">
    <property type="term" value="F:metal ion binding"/>
    <property type="evidence" value="ECO:0007669"/>
    <property type="project" value="UniProtKB-KW"/>
</dbReference>
<dbReference type="GO" id="GO:0051213">
    <property type="term" value="F:dioxygenase activity"/>
    <property type="evidence" value="ECO:0007669"/>
    <property type="project" value="UniProtKB-KW"/>
</dbReference>
<dbReference type="Proteomes" id="UP000030752">
    <property type="component" value="Unassembled WGS sequence"/>
</dbReference>
<gene>
    <name evidence="10" type="ORF">HMPREF1541_00691</name>
</gene>
<dbReference type="InParanoid" id="W2SCQ9"/>
<dbReference type="GeneID" id="19968030"/>
<organism evidence="10 11">
    <name type="scientific">Cyphellophora europaea (strain CBS 101466)</name>
    <name type="common">Phialophora europaea</name>
    <dbReference type="NCBI Taxonomy" id="1220924"/>
    <lineage>
        <taxon>Eukaryota</taxon>
        <taxon>Fungi</taxon>
        <taxon>Dikarya</taxon>
        <taxon>Ascomycota</taxon>
        <taxon>Pezizomycotina</taxon>
        <taxon>Eurotiomycetes</taxon>
        <taxon>Chaetothyriomycetidae</taxon>
        <taxon>Chaetothyriales</taxon>
        <taxon>Cyphellophoraceae</taxon>
        <taxon>Cyphellophora</taxon>
    </lineage>
</organism>
<protein>
    <recommendedName>
        <fullName evidence="9">Fe2OG dioxygenase domain-containing protein</fullName>
    </recommendedName>
</protein>
<dbReference type="PROSITE" id="PS51471">
    <property type="entry name" value="FE2OG_OXY"/>
    <property type="match status" value="1"/>
</dbReference>
<dbReference type="eggNOG" id="KOG3200">
    <property type="taxonomic scope" value="Eukaryota"/>
</dbReference>